<keyword evidence="3 6" id="KW-0645">Protease</keyword>
<keyword evidence="5 6" id="KW-0378">Hydrolase</keyword>
<keyword evidence="10" id="KW-1185">Reference proteome</keyword>
<dbReference type="PRINTS" id="PR00599">
    <property type="entry name" value="MAPEPTIDASE"/>
</dbReference>
<comment type="catalytic activity">
    <reaction evidence="6 7">
        <text>Release of N-terminal amino acids, preferentially methionine, from peptides and arylamides.</text>
        <dbReference type="EC" id="3.4.11.18"/>
    </reaction>
</comment>
<feature type="binding site" evidence="6">
    <location>
        <position position="239"/>
    </location>
    <ligand>
        <name>a divalent metal cation</name>
        <dbReference type="ChEBI" id="CHEBI:60240"/>
        <label>1</label>
    </ligand>
</feature>
<keyword evidence="4 6" id="KW-0479">Metal-binding</keyword>
<feature type="binding site" evidence="6">
    <location>
        <position position="239"/>
    </location>
    <ligand>
        <name>a divalent metal cation</name>
        <dbReference type="ChEBI" id="CHEBI:60240"/>
        <label>2</label>
        <note>catalytic</note>
    </ligand>
</feature>
<dbReference type="GO" id="GO:0006508">
    <property type="term" value="P:proteolysis"/>
    <property type="evidence" value="ECO:0007669"/>
    <property type="project" value="UniProtKB-KW"/>
</dbReference>
<organism evidence="9 10">
    <name type="scientific">Ruania alkalisoli</name>
    <dbReference type="NCBI Taxonomy" id="2779775"/>
    <lineage>
        <taxon>Bacteria</taxon>
        <taxon>Bacillati</taxon>
        <taxon>Actinomycetota</taxon>
        <taxon>Actinomycetes</taxon>
        <taxon>Micrococcales</taxon>
        <taxon>Ruaniaceae</taxon>
        <taxon>Ruania</taxon>
    </lineage>
</organism>
<evidence type="ECO:0000256" key="3">
    <source>
        <dbReference type="ARBA" id="ARBA00022670"/>
    </source>
</evidence>
<dbReference type="GO" id="GO:0070006">
    <property type="term" value="F:metalloaminopeptidase activity"/>
    <property type="evidence" value="ECO:0007669"/>
    <property type="project" value="UniProtKB-UniRule"/>
</dbReference>
<feature type="domain" description="Peptidase M24" evidence="8">
    <location>
        <begin position="17"/>
        <end position="246"/>
    </location>
</feature>
<dbReference type="Proteomes" id="UP000593758">
    <property type="component" value="Chromosome"/>
</dbReference>
<gene>
    <name evidence="6 9" type="primary">map</name>
    <name evidence="9" type="ORF">IM660_15145</name>
</gene>
<feature type="binding site" evidence="6">
    <location>
        <position position="208"/>
    </location>
    <ligand>
        <name>a divalent metal cation</name>
        <dbReference type="ChEBI" id="CHEBI:60240"/>
        <label>2</label>
        <note>catalytic</note>
    </ligand>
</feature>
<evidence type="ECO:0000313" key="9">
    <source>
        <dbReference type="EMBL" id="QOR69963.1"/>
    </source>
</evidence>
<dbReference type="InterPro" id="IPR002467">
    <property type="entry name" value="Pept_M24A_MAP1"/>
</dbReference>
<comment type="similarity">
    <text evidence="6">Belongs to the peptidase M24A family. Methionine aminopeptidase type 1 subfamily.</text>
</comment>
<dbReference type="PANTHER" id="PTHR43330">
    <property type="entry name" value="METHIONINE AMINOPEPTIDASE"/>
    <property type="match status" value="1"/>
</dbReference>
<evidence type="ECO:0000256" key="6">
    <source>
        <dbReference type="HAMAP-Rule" id="MF_01974"/>
    </source>
</evidence>
<dbReference type="PANTHER" id="PTHR43330:SF27">
    <property type="entry name" value="METHIONINE AMINOPEPTIDASE"/>
    <property type="match status" value="1"/>
</dbReference>
<evidence type="ECO:0000313" key="10">
    <source>
        <dbReference type="Proteomes" id="UP000593758"/>
    </source>
</evidence>
<dbReference type="GO" id="GO:0004239">
    <property type="term" value="F:initiator methionyl aminopeptidase activity"/>
    <property type="evidence" value="ECO:0007669"/>
    <property type="project" value="UniProtKB-UniRule"/>
</dbReference>
<comment type="cofactor">
    <cofactor evidence="6">
        <name>Co(2+)</name>
        <dbReference type="ChEBI" id="CHEBI:48828"/>
    </cofactor>
    <cofactor evidence="6">
        <name>Zn(2+)</name>
        <dbReference type="ChEBI" id="CHEBI:29105"/>
    </cofactor>
    <cofactor evidence="6">
        <name>Mn(2+)</name>
        <dbReference type="ChEBI" id="CHEBI:29035"/>
    </cofactor>
    <cofactor evidence="6">
        <name>Fe(2+)</name>
        <dbReference type="ChEBI" id="CHEBI:29033"/>
    </cofactor>
    <text evidence="6">Binds 2 divalent metal cations per subunit. Has a high-affinity and a low affinity metal-binding site. The true nature of the physiological cofactor is under debate. The enzyme is active with cobalt, zinc, manganese or divalent iron ions. Most likely, methionine aminopeptidases function as mononuclear Fe(2+)-metalloproteases under physiological conditions, and the catalytically relevant metal-binding site has been assigned to the histidine-containing high-affinity site.</text>
</comment>
<dbReference type="InterPro" id="IPR001714">
    <property type="entry name" value="Pept_M24_MAP"/>
</dbReference>
<dbReference type="NCBIfam" id="TIGR00500">
    <property type="entry name" value="met_pdase_I"/>
    <property type="match status" value="1"/>
</dbReference>
<evidence type="ECO:0000256" key="2">
    <source>
        <dbReference type="ARBA" id="ARBA00022438"/>
    </source>
</evidence>
<evidence type="ECO:0000256" key="1">
    <source>
        <dbReference type="ARBA" id="ARBA00002521"/>
    </source>
</evidence>
<evidence type="ECO:0000256" key="5">
    <source>
        <dbReference type="ARBA" id="ARBA00022801"/>
    </source>
</evidence>
<dbReference type="AlphaFoldDB" id="A0A7M1STL8"/>
<dbReference type="Pfam" id="PF00557">
    <property type="entry name" value="Peptidase_M24"/>
    <property type="match status" value="1"/>
</dbReference>
<accession>A0A7M1STL8</accession>
<dbReference type="Gene3D" id="3.90.230.10">
    <property type="entry name" value="Creatinase/methionine aminopeptidase superfamily"/>
    <property type="match status" value="1"/>
</dbReference>
<keyword evidence="2 6" id="KW-0031">Aminopeptidase</keyword>
<evidence type="ECO:0000256" key="7">
    <source>
        <dbReference type="RuleBase" id="RU003653"/>
    </source>
</evidence>
<feature type="binding site" evidence="6">
    <location>
        <position position="99"/>
    </location>
    <ligand>
        <name>a divalent metal cation</name>
        <dbReference type="ChEBI" id="CHEBI:60240"/>
        <label>1</label>
    </ligand>
</feature>
<protein>
    <recommendedName>
        <fullName evidence="6 7">Methionine aminopeptidase</fullName>
        <shortName evidence="6">MAP</shortName>
        <shortName evidence="6">MetAP</shortName>
        <ecNumber evidence="6 7">3.4.11.18</ecNumber>
    </recommendedName>
    <alternativeName>
        <fullName evidence="6">Peptidase M</fullName>
    </alternativeName>
</protein>
<comment type="subunit">
    <text evidence="6">Monomer.</text>
</comment>
<dbReference type="KEGG" id="halt:IM660_15145"/>
<dbReference type="HAMAP" id="MF_01974">
    <property type="entry name" value="MetAP_1"/>
    <property type="match status" value="1"/>
</dbReference>
<dbReference type="InterPro" id="IPR000994">
    <property type="entry name" value="Pept_M24"/>
</dbReference>
<dbReference type="CDD" id="cd01086">
    <property type="entry name" value="MetAP1"/>
    <property type="match status" value="1"/>
</dbReference>
<comment type="function">
    <text evidence="1 6">Removes the N-terminal methionine from nascent proteins. The N-terminal methionine is often cleaved when the second residue in the primary sequence is small and uncharged (Met-Ala-, Cys, Gly, Pro, Ser, Thr, or Val). Requires deformylation of the N(alpha)-formylated initiator methionine before it can be hydrolyzed.</text>
</comment>
<dbReference type="EMBL" id="CP063169">
    <property type="protein sequence ID" value="QOR69963.1"/>
    <property type="molecule type" value="Genomic_DNA"/>
</dbReference>
<feature type="binding site" evidence="6">
    <location>
        <position position="182"/>
    </location>
    <ligand>
        <name>substrate</name>
    </ligand>
</feature>
<dbReference type="GO" id="GO:0005829">
    <property type="term" value="C:cytosol"/>
    <property type="evidence" value="ECO:0007669"/>
    <property type="project" value="TreeGrafter"/>
</dbReference>
<dbReference type="PROSITE" id="PS00680">
    <property type="entry name" value="MAP_1"/>
    <property type="match status" value="1"/>
</dbReference>
<dbReference type="EC" id="3.4.11.18" evidence="6 7"/>
<dbReference type="GO" id="GO:0046872">
    <property type="term" value="F:metal ion binding"/>
    <property type="evidence" value="ECO:0007669"/>
    <property type="project" value="UniProtKB-UniRule"/>
</dbReference>
<proteinExistence type="inferred from homology"/>
<dbReference type="InterPro" id="IPR036005">
    <property type="entry name" value="Creatinase/aminopeptidase-like"/>
</dbReference>
<evidence type="ECO:0000256" key="4">
    <source>
        <dbReference type="ARBA" id="ARBA00022723"/>
    </source>
</evidence>
<dbReference type="RefSeq" id="WP_193496667.1">
    <property type="nucleotide sequence ID" value="NZ_CP063169.1"/>
</dbReference>
<dbReference type="SUPFAM" id="SSF55920">
    <property type="entry name" value="Creatinase/aminopeptidase"/>
    <property type="match status" value="1"/>
</dbReference>
<sequence length="273" mass="28732">MFGRSSIELKSPDEIRLMRRAGLVVADVHDAVRDAMTHGVRTRDLDAVAADVLDSAGARSNFLGYHGFPGVLCVSVNDEVVHGIPGDRVLREGDVVSVDAGAIIEGWHGDAAFTAIVGESDPSDRAMVDAAEVALWDGIAALAGGGRLGVVGDAIEDSLESRETRYGIIRDYVGHGIGTAMHQPPDVLNYRSTHRGPKIKAGLCVAIEPMITRGTEETSVLEDEWTVVTTDGSRAAHAEHTVAVHEDGIWVLTARDGGAGALAAFGVTPVPLD</sequence>
<feature type="binding site" evidence="6">
    <location>
        <position position="110"/>
    </location>
    <ligand>
        <name>a divalent metal cation</name>
        <dbReference type="ChEBI" id="CHEBI:60240"/>
        <label>1</label>
    </ligand>
</feature>
<name>A0A7M1STL8_9MICO</name>
<feature type="binding site" evidence="6">
    <location>
        <position position="82"/>
    </location>
    <ligand>
        <name>substrate</name>
    </ligand>
</feature>
<evidence type="ECO:0000259" key="8">
    <source>
        <dbReference type="Pfam" id="PF00557"/>
    </source>
</evidence>
<reference evidence="9 10" key="1">
    <citation type="submission" date="2020-10" db="EMBL/GenBank/DDBJ databases">
        <title>Haloactinobacterium sp. RN3S43, a bacterium isolated from saline soil.</title>
        <authorList>
            <person name="Sun J.-Q."/>
        </authorList>
    </citation>
    <scope>NUCLEOTIDE SEQUENCE [LARGE SCALE GENOMIC DNA]</scope>
    <source>
        <strain evidence="9 10">RN3S43</strain>
    </source>
</reference>
<feature type="binding site" evidence="6">
    <location>
        <position position="175"/>
    </location>
    <ligand>
        <name>a divalent metal cation</name>
        <dbReference type="ChEBI" id="CHEBI:60240"/>
        <label>2</label>
        <note>catalytic</note>
    </ligand>
</feature>
<feature type="binding site" evidence="6">
    <location>
        <position position="110"/>
    </location>
    <ligand>
        <name>a divalent metal cation</name>
        <dbReference type="ChEBI" id="CHEBI:60240"/>
        <label>2</label>
        <note>catalytic</note>
    </ligand>
</feature>